<dbReference type="InterPro" id="IPR003593">
    <property type="entry name" value="AAA+_ATPase"/>
</dbReference>
<feature type="transmembrane region" description="Helical" evidence="9">
    <location>
        <begin position="128"/>
        <end position="145"/>
    </location>
</feature>
<evidence type="ECO:0000256" key="6">
    <source>
        <dbReference type="ARBA" id="ARBA00022989"/>
    </source>
</evidence>
<evidence type="ECO:0000256" key="9">
    <source>
        <dbReference type="SAM" id="Phobius"/>
    </source>
</evidence>
<dbReference type="InterPro" id="IPR003439">
    <property type="entry name" value="ABC_transporter-like_ATP-bd"/>
</dbReference>
<keyword evidence="3 9" id="KW-0812">Transmembrane</keyword>
<keyword evidence="5" id="KW-0067">ATP-binding</keyword>
<dbReference type="Proteomes" id="UP000664169">
    <property type="component" value="Unassembled WGS sequence"/>
</dbReference>
<keyword evidence="13" id="KW-1185">Reference proteome</keyword>
<dbReference type="GO" id="GO:0140359">
    <property type="term" value="F:ABC-type transporter activity"/>
    <property type="evidence" value="ECO:0007669"/>
    <property type="project" value="InterPro"/>
</dbReference>
<evidence type="ECO:0000256" key="4">
    <source>
        <dbReference type="ARBA" id="ARBA00022741"/>
    </source>
</evidence>
<feature type="transmembrane region" description="Helical" evidence="9">
    <location>
        <begin position="469"/>
        <end position="489"/>
    </location>
</feature>
<feature type="transmembrane region" description="Helical" evidence="9">
    <location>
        <begin position="31"/>
        <end position="51"/>
    </location>
</feature>
<dbReference type="InterPro" id="IPR036640">
    <property type="entry name" value="ABC1_TM_sf"/>
</dbReference>
<keyword evidence="6 9" id="KW-1133">Transmembrane helix</keyword>
<dbReference type="InterPro" id="IPR017871">
    <property type="entry name" value="ABC_transporter-like_CS"/>
</dbReference>
<comment type="subcellular location">
    <subcellularLocation>
        <location evidence="1">Membrane</location>
        <topology evidence="1">Multi-pass membrane protein</topology>
    </subcellularLocation>
</comment>
<feature type="transmembrane region" description="Helical" evidence="9">
    <location>
        <begin position="151"/>
        <end position="169"/>
    </location>
</feature>
<dbReference type="InterPro" id="IPR011527">
    <property type="entry name" value="ABC1_TM_dom"/>
</dbReference>
<feature type="transmembrane region" description="Helical" evidence="9">
    <location>
        <begin position="285"/>
        <end position="306"/>
    </location>
</feature>
<feature type="transmembrane region" description="Helical" evidence="9">
    <location>
        <begin position="868"/>
        <end position="887"/>
    </location>
</feature>
<feature type="transmembrane region" description="Helical" evidence="9">
    <location>
        <begin position="972"/>
        <end position="995"/>
    </location>
</feature>
<dbReference type="InterPro" id="IPR044726">
    <property type="entry name" value="ABCC_6TM_D2"/>
</dbReference>
<evidence type="ECO:0000313" key="13">
    <source>
        <dbReference type="Proteomes" id="UP000664169"/>
    </source>
</evidence>
<dbReference type="PROSITE" id="PS50929">
    <property type="entry name" value="ABC_TM1F"/>
    <property type="match status" value="2"/>
</dbReference>
<dbReference type="InterPro" id="IPR027417">
    <property type="entry name" value="P-loop_NTPase"/>
</dbReference>
<dbReference type="CDD" id="cd03250">
    <property type="entry name" value="ABCC_MRP_domain1"/>
    <property type="match status" value="1"/>
</dbReference>
<dbReference type="SUPFAM" id="SSF52540">
    <property type="entry name" value="P-loop containing nucleoside triphosphate hydrolases"/>
    <property type="match status" value="2"/>
</dbReference>
<feature type="transmembrane region" description="Helical" evidence="9">
    <location>
        <begin position="509"/>
        <end position="535"/>
    </location>
</feature>
<dbReference type="SUPFAM" id="SSF90123">
    <property type="entry name" value="ABC transporter transmembrane region"/>
    <property type="match status" value="2"/>
</dbReference>
<dbReference type="Gene3D" id="3.40.50.300">
    <property type="entry name" value="P-loop containing nucleotide triphosphate hydrolases"/>
    <property type="match status" value="2"/>
</dbReference>
<evidence type="ECO:0000313" key="12">
    <source>
        <dbReference type="EMBL" id="CAF9910196.1"/>
    </source>
</evidence>
<reference evidence="12" key="1">
    <citation type="submission" date="2021-03" db="EMBL/GenBank/DDBJ databases">
        <authorList>
            <person name="Tagirdzhanova G."/>
        </authorList>
    </citation>
    <scope>NUCLEOTIDE SEQUENCE</scope>
</reference>
<feature type="transmembrane region" description="Helical" evidence="9">
    <location>
        <begin position="899"/>
        <end position="926"/>
    </location>
</feature>
<comment type="caution">
    <text evidence="12">The sequence shown here is derived from an EMBL/GenBank/DDBJ whole genome shotgun (WGS) entry which is preliminary data.</text>
</comment>
<protein>
    <submittedName>
        <fullName evidence="12">Uncharacterized protein</fullName>
    </submittedName>
</protein>
<dbReference type="FunFam" id="1.20.1560.10:FF:000055">
    <property type="entry name" value="ABC multidrug transporter (Eurofung)"/>
    <property type="match status" value="1"/>
</dbReference>
<dbReference type="Gene3D" id="1.20.1560.10">
    <property type="entry name" value="ABC transporter type 1, transmembrane domain"/>
    <property type="match status" value="2"/>
</dbReference>
<feature type="transmembrane region" description="Helical" evidence="9">
    <location>
        <begin position="1001"/>
        <end position="1021"/>
    </location>
</feature>
<feature type="transmembrane region" description="Helical" evidence="9">
    <location>
        <begin position="97"/>
        <end position="116"/>
    </location>
</feature>
<keyword evidence="8" id="KW-0325">Glycoprotein</keyword>
<feature type="transmembrane region" description="Helical" evidence="9">
    <location>
        <begin position="1085"/>
        <end position="1110"/>
    </location>
</feature>
<evidence type="ECO:0000256" key="5">
    <source>
        <dbReference type="ARBA" id="ARBA00022840"/>
    </source>
</evidence>
<feature type="domain" description="ABC transporter" evidence="10">
    <location>
        <begin position="584"/>
        <end position="813"/>
    </location>
</feature>
<dbReference type="PROSITE" id="PS00211">
    <property type="entry name" value="ABC_TRANSPORTER_1"/>
    <property type="match status" value="2"/>
</dbReference>
<dbReference type="PROSITE" id="PS50893">
    <property type="entry name" value="ABC_TRANSPORTER_2"/>
    <property type="match status" value="2"/>
</dbReference>
<dbReference type="CDD" id="cd18580">
    <property type="entry name" value="ABC_6TM_ABCC_D2"/>
    <property type="match status" value="1"/>
</dbReference>
<feature type="domain" description="ABC transporter" evidence="10">
    <location>
        <begin position="1180"/>
        <end position="1417"/>
    </location>
</feature>
<dbReference type="GO" id="GO:0016887">
    <property type="term" value="F:ATP hydrolysis activity"/>
    <property type="evidence" value="ECO:0007669"/>
    <property type="project" value="InterPro"/>
</dbReference>
<accession>A0A8H3EN03</accession>
<feature type="transmembrane region" description="Helical" evidence="9">
    <location>
        <begin position="387"/>
        <end position="407"/>
    </location>
</feature>
<gene>
    <name evidence="12" type="ORF">GOMPHAMPRED_006993</name>
</gene>
<feature type="domain" description="ABC transmembrane type-1" evidence="11">
    <location>
        <begin position="258"/>
        <end position="528"/>
    </location>
</feature>
<dbReference type="PANTHER" id="PTHR24223:SF399">
    <property type="entry name" value="ABC TRANSPORTER ATNG"/>
    <property type="match status" value="1"/>
</dbReference>
<dbReference type="InterPro" id="IPR044746">
    <property type="entry name" value="ABCC_6TM_D1"/>
</dbReference>
<organism evidence="12 13">
    <name type="scientific">Gomphillus americanus</name>
    <dbReference type="NCBI Taxonomy" id="1940652"/>
    <lineage>
        <taxon>Eukaryota</taxon>
        <taxon>Fungi</taxon>
        <taxon>Dikarya</taxon>
        <taxon>Ascomycota</taxon>
        <taxon>Pezizomycotina</taxon>
        <taxon>Lecanoromycetes</taxon>
        <taxon>OSLEUM clade</taxon>
        <taxon>Ostropomycetidae</taxon>
        <taxon>Ostropales</taxon>
        <taxon>Graphidaceae</taxon>
        <taxon>Gomphilloideae</taxon>
        <taxon>Gomphillus</taxon>
    </lineage>
</organism>
<feature type="transmembrane region" description="Helical" evidence="9">
    <location>
        <begin position="363"/>
        <end position="381"/>
    </location>
</feature>
<dbReference type="GO" id="GO:0016020">
    <property type="term" value="C:membrane"/>
    <property type="evidence" value="ECO:0007669"/>
    <property type="project" value="UniProtKB-SubCell"/>
</dbReference>
<dbReference type="FunFam" id="1.20.1560.10:FF:000066">
    <property type="entry name" value="ABC multidrug transporter (Eurofung)"/>
    <property type="match status" value="1"/>
</dbReference>
<dbReference type="SMART" id="SM00382">
    <property type="entry name" value="AAA"/>
    <property type="match status" value="2"/>
</dbReference>
<evidence type="ECO:0000259" key="10">
    <source>
        <dbReference type="PROSITE" id="PS50893"/>
    </source>
</evidence>
<evidence type="ECO:0000256" key="8">
    <source>
        <dbReference type="ARBA" id="ARBA00023180"/>
    </source>
</evidence>
<dbReference type="OrthoDB" id="6500128at2759"/>
<proteinExistence type="predicted"/>
<evidence type="ECO:0000256" key="2">
    <source>
        <dbReference type="ARBA" id="ARBA00022448"/>
    </source>
</evidence>
<dbReference type="GO" id="GO:0005524">
    <property type="term" value="F:ATP binding"/>
    <property type="evidence" value="ECO:0007669"/>
    <property type="project" value="UniProtKB-KW"/>
</dbReference>
<sequence length="1421" mass="154797">MNACSNDDLFGPVAIGCRDNFDFTLFFEQSILSIVPSAIFLALVPLRLIPLWRSNVKTIPNPLSKLAIFSAIVLVGLQLALLIAWTNQPATRASVPAATLSFIDSLAFLALTSASPRHVRPISLLSQYLLFSIGFSIVELRTLYLREDPRVILGISTTILAVKVSLLLLETQTRRKWLRAPYQRYSPEATSGVINRGLFWWVNPLMTAGFRKILSLEDLYTTDPSLETESLEKQMRRAWNKYIDSKKLPLLKASLYCFNFAQPFLISRVVQYIDQPIDETNKNDGYGLVGAAVLVYIGVALSSVHYEHKLFRTVTMFRGAITSMIYTKSLDIPSSSYDDAKALTLMTADLDRMIMSFQGLSQVWAYVIEIAIGIFLLARQVGWICVAPVLVVAIGVYGSILISRYVVGAQKAWMSAIQSRIAITSPALNSMKAIKMMGLSRLLSNKLQDYRINELGLSAKFRQLSAWRISLSLVPQLGAPFVVFVVYAIQASIQGTDGIDTSKAFTSLAIITLLTGPAGSLLSAIPSIGICHGCLNRIEAYLQLESWQGERKLSRGIEPEAIGASSRLKHTRSNESTTEVAIAVGNASLRPASDVNLAIEGLTFEVTAGSLVMITGPVGSGKTTLLRGLLGDIACVSGSICVHGKEMAYCSQTTWLPNGTIRDIVCGRQDVLEIDQQWYESAIRACALEQDIDQLSDGHETVIGTRGVALSGGQKQRLALARAVYARKDIVLLDDVLSALDNNTEQLIIDRLLGRNGLLHNMGTTVILAGHAWRPMHLADNIIVLTKDGNLRAQGRWSDLTSRGVLNDDFIKSGQSLDSESSAEKVKPVPKALKGASTNDVADLQRQTGDISLYLYYGKTVGSKMSSIVLASVAFCAVNQFFPQIWIKWYSTGFISGEALFCGIYALLVVVALGAIYMSTWVFYCLGIPKSGARLHQILLKATFDAPQSYFDRTDAGVTLNRFSQDMSLVDTALPAAALITLQAVMNTIVLVAFVAAGSSYMGLTVPLLLAALYALQKLYLRTSRQIRFLDIEAKAPLYSHFVETLEGLSTIRALGWQSRFSSEFQLLLDTSQKPYYMLYCIQRWLNLALGLIIAAMAVTVIALAITIRSSTNAGSLGVALNSVLSLDTTFQYLMLFWTSLETSLGAIARIRSFEKNTPTEITPEQQLEPPSSWPSSGRIEYTNVEARYTLSSEVPALSISSLILDSSTRAGIIGRTGSGKSTMLSVTTGLLPLSCGGILIDGLPIAQIPVSTLRERIITIPQDPFVLPGLTVRENADLSSASSDEAISSALQKVGLWDTVAARGGLDARMPGLSQGESQVFALVRALLRKKPDATGGILLLDEATSNTDPETDERMSSVITQEFAGWTVVMIAHRLESVQRMCDTVVKLDSGKVVRVGNVQDVIEHDEMGNGEGSSAIES</sequence>
<evidence type="ECO:0000256" key="1">
    <source>
        <dbReference type="ARBA" id="ARBA00004141"/>
    </source>
</evidence>
<evidence type="ECO:0000256" key="3">
    <source>
        <dbReference type="ARBA" id="ARBA00022692"/>
    </source>
</evidence>
<feature type="domain" description="ABC transmembrane type-1" evidence="11">
    <location>
        <begin position="870"/>
        <end position="1143"/>
    </location>
</feature>
<dbReference type="InterPro" id="IPR050173">
    <property type="entry name" value="ABC_transporter_C-like"/>
</dbReference>
<feature type="transmembrane region" description="Helical" evidence="9">
    <location>
        <begin position="253"/>
        <end position="273"/>
    </location>
</feature>
<keyword evidence="4" id="KW-0547">Nucleotide-binding</keyword>
<dbReference type="EMBL" id="CAJPDQ010000005">
    <property type="protein sequence ID" value="CAF9910196.1"/>
    <property type="molecule type" value="Genomic_DNA"/>
</dbReference>
<keyword evidence="2" id="KW-0813">Transport</keyword>
<keyword evidence="7 9" id="KW-0472">Membrane</keyword>
<dbReference type="Pfam" id="PF00005">
    <property type="entry name" value="ABC_tran"/>
    <property type="match status" value="2"/>
</dbReference>
<name>A0A8H3EN03_9LECA</name>
<dbReference type="CDD" id="cd18579">
    <property type="entry name" value="ABC_6TM_ABCC_D1"/>
    <property type="match status" value="1"/>
</dbReference>
<evidence type="ECO:0000256" key="7">
    <source>
        <dbReference type="ARBA" id="ARBA00023136"/>
    </source>
</evidence>
<feature type="transmembrane region" description="Helical" evidence="9">
    <location>
        <begin position="63"/>
        <end position="85"/>
    </location>
</feature>
<dbReference type="Pfam" id="PF00664">
    <property type="entry name" value="ABC_membrane"/>
    <property type="match status" value="2"/>
</dbReference>
<dbReference type="PANTHER" id="PTHR24223">
    <property type="entry name" value="ATP-BINDING CASSETTE SUB-FAMILY C"/>
    <property type="match status" value="1"/>
</dbReference>
<evidence type="ECO:0000259" key="11">
    <source>
        <dbReference type="PROSITE" id="PS50929"/>
    </source>
</evidence>